<dbReference type="InterPro" id="IPR008259">
    <property type="entry name" value="FMN_hydac_DH_AS"/>
</dbReference>
<dbReference type="InterPro" id="IPR000262">
    <property type="entry name" value="FMN-dep_DH"/>
</dbReference>
<dbReference type="PROSITE" id="PS51349">
    <property type="entry name" value="FMN_HYDROXY_ACID_DH_2"/>
    <property type="match status" value="1"/>
</dbReference>
<dbReference type="SUPFAM" id="SSF51395">
    <property type="entry name" value="FMN-linked oxidoreductases"/>
    <property type="match status" value="1"/>
</dbReference>
<feature type="binding site" evidence="7">
    <location>
        <begin position="338"/>
        <end position="339"/>
    </location>
    <ligand>
        <name>FMN</name>
        <dbReference type="ChEBI" id="CHEBI:58210"/>
    </ligand>
</feature>
<comment type="cofactor">
    <cofactor evidence="1">
        <name>FMN</name>
        <dbReference type="ChEBI" id="CHEBI:58210"/>
    </cofactor>
</comment>
<feature type="binding site" evidence="7">
    <location>
        <position position="287"/>
    </location>
    <ligand>
        <name>glyoxylate</name>
        <dbReference type="ChEBI" id="CHEBI:36655"/>
    </ligand>
</feature>
<dbReference type="InterPro" id="IPR012133">
    <property type="entry name" value="Alpha-hydoxy_acid_DH_FMN"/>
</dbReference>
<accession>A0A9X3ZK37</accession>
<feature type="domain" description="FMN hydroxy acid dehydrogenase" evidence="8">
    <location>
        <begin position="8"/>
        <end position="389"/>
    </location>
</feature>
<dbReference type="Gene3D" id="3.20.20.70">
    <property type="entry name" value="Aldolase class I"/>
    <property type="match status" value="1"/>
</dbReference>
<dbReference type="PIRSF" id="PIRSF000138">
    <property type="entry name" value="Al-hdrx_acd_dh"/>
    <property type="match status" value="1"/>
</dbReference>
<gene>
    <name evidence="9" type="ORF">OQ273_23455</name>
</gene>
<evidence type="ECO:0000256" key="3">
    <source>
        <dbReference type="ARBA" id="ARBA00022643"/>
    </source>
</evidence>
<dbReference type="EMBL" id="JAPJZI010000002">
    <property type="protein sequence ID" value="MDA5401543.1"/>
    <property type="molecule type" value="Genomic_DNA"/>
</dbReference>
<dbReference type="GO" id="GO:0016491">
    <property type="term" value="F:oxidoreductase activity"/>
    <property type="evidence" value="ECO:0007669"/>
    <property type="project" value="UniProtKB-KW"/>
</dbReference>
<feature type="binding site" evidence="7">
    <location>
        <position position="174"/>
    </location>
    <ligand>
        <name>glyoxylate</name>
        <dbReference type="ChEBI" id="CHEBI:36655"/>
    </ligand>
</feature>
<evidence type="ECO:0000259" key="8">
    <source>
        <dbReference type="PROSITE" id="PS51349"/>
    </source>
</evidence>
<evidence type="ECO:0000313" key="9">
    <source>
        <dbReference type="EMBL" id="MDA5401543.1"/>
    </source>
</evidence>
<evidence type="ECO:0000256" key="2">
    <source>
        <dbReference type="ARBA" id="ARBA00022630"/>
    </source>
</evidence>
<keyword evidence="3 7" id="KW-0288">FMN</keyword>
<feature type="active site" description="Proton acceptor" evidence="6">
    <location>
        <position position="284"/>
    </location>
</feature>
<dbReference type="InterPro" id="IPR037396">
    <property type="entry name" value="FMN_HAD"/>
</dbReference>
<dbReference type="Pfam" id="PF01070">
    <property type="entry name" value="FMN_dh"/>
    <property type="match status" value="1"/>
</dbReference>
<dbReference type="PANTHER" id="PTHR10578">
    <property type="entry name" value="S -2-HYDROXY-ACID OXIDASE-RELATED"/>
    <property type="match status" value="1"/>
</dbReference>
<keyword evidence="2 7" id="KW-0285">Flavoprotein</keyword>
<feature type="binding site" evidence="7">
    <location>
        <begin position="87"/>
        <end position="89"/>
    </location>
    <ligand>
        <name>FMN</name>
        <dbReference type="ChEBI" id="CHEBI:58210"/>
    </ligand>
</feature>
<proteinExistence type="inferred from homology"/>
<feature type="binding site" evidence="7">
    <location>
        <position position="282"/>
    </location>
    <ligand>
        <name>FMN</name>
        <dbReference type="ChEBI" id="CHEBI:58210"/>
    </ligand>
</feature>
<dbReference type="GO" id="GO:0010181">
    <property type="term" value="F:FMN binding"/>
    <property type="evidence" value="ECO:0007669"/>
    <property type="project" value="InterPro"/>
</dbReference>
<dbReference type="CDD" id="cd02809">
    <property type="entry name" value="alpha_hydroxyacid_oxid_FMN"/>
    <property type="match status" value="1"/>
</dbReference>
<feature type="binding site" evidence="7">
    <location>
        <position position="284"/>
    </location>
    <ligand>
        <name>glyoxylate</name>
        <dbReference type="ChEBI" id="CHEBI:36655"/>
    </ligand>
</feature>
<name>A0A9X3ZK37_9HYPH</name>
<keyword evidence="10" id="KW-1185">Reference proteome</keyword>
<feature type="binding site" evidence="7">
    <location>
        <position position="34"/>
    </location>
    <ligand>
        <name>glyoxylate</name>
        <dbReference type="ChEBI" id="CHEBI:36655"/>
    </ligand>
</feature>
<comment type="similarity">
    <text evidence="5">Belongs to the FMN-dependent alpha-hydroxy acid dehydrogenase family.</text>
</comment>
<feature type="binding site" evidence="7">
    <location>
        <position position="116"/>
    </location>
    <ligand>
        <name>FMN</name>
        <dbReference type="ChEBI" id="CHEBI:58210"/>
    </ligand>
</feature>
<evidence type="ECO:0000256" key="1">
    <source>
        <dbReference type="ARBA" id="ARBA00001917"/>
    </source>
</evidence>
<evidence type="ECO:0000256" key="5">
    <source>
        <dbReference type="ARBA" id="ARBA00024042"/>
    </source>
</evidence>
<feature type="binding site" evidence="7">
    <location>
        <position position="137"/>
    </location>
    <ligand>
        <name>FMN</name>
        <dbReference type="ChEBI" id="CHEBI:58210"/>
    </ligand>
</feature>
<dbReference type="RefSeq" id="WP_267993525.1">
    <property type="nucleotide sequence ID" value="NZ_JAPJZI010000002.1"/>
</dbReference>
<dbReference type="AlphaFoldDB" id="A0A9X3ZK37"/>
<keyword evidence="4" id="KW-0560">Oxidoreductase</keyword>
<feature type="binding site" evidence="7">
    <location>
        <position position="165"/>
    </location>
    <ligand>
        <name>FMN</name>
        <dbReference type="ChEBI" id="CHEBI:58210"/>
    </ligand>
</feature>
<organism evidence="9 10">
    <name type="scientific">Hoeflea prorocentri</name>
    <dbReference type="NCBI Taxonomy" id="1922333"/>
    <lineage>
        <taxon>Bacteria</taxon>
        <taxon>Pseudomonadati</taxon>
        <taxon>Pseudomonadota</taxon>
        <taxon>Alphaproteobacteria</taxon>
        <taxon>Hyphomicrobiales</taxon>
        <taxon>Rhizobiaceae</taxon>
        <taxon>Hoeflea</taxon>
    </lineage>
</organism>
<feature type="binding site" evidence="7">
    <location>
        <begin position="315"/>
        <end position="319"/>
    </location>
    <ligand>
        <name>FMN</name>
        <dbReference type="ChEBI" id="CHEBI:58210"/>
    </ligand>
</feature>
<dbReference type="PANTHER" id="PTHR10578:SF107">
    <property type="entry name" value="2-HYDROXYACID OXIDASE 1"/>
    <property type="match status" value="1"/>
</dbReference>
<dbReference type="PROSITE" id="PS00557">
    <property type="entry name" value="FMN_HYDROXY_ACID_DH_1"/>
    <property type="match status" value="1"/>
</dbReference>
<dbReference type="Proteomes" id="UP001151234">
    <property type="component" value="Unassembled WGS sequence"/>
</dbReference>
<feature type="binding site" evidence="7">
    <location>
        <position position="260"/>
    </location>
    <ligand>
        <name>glyoxylate</name>
        <dbReference type="ChEBI" id="CHEBI:36655"/>
    </ligand>
</feature>
<protein>
    <submittedName>
        <fullName evidence="9">Alpha-hydroxy acid oxidase</fullName>
    </submittedName>
</protein>
<feature type="binding site" evidence="7">
    <location>
        <position position="139"/>
    </location>
    <ligand>
        <name>glyoxylate</name>
        <dbReference type="ChEBI" id="CHEBI:36655"/>
    </ligand>
</feature>
<evidence type="ECO:0000313" key="10">
    <source>
        <dbReference type="Proteomes" id="UP001151234"/>
    </source>
</evidence>
<sequence length="397" mass="43985">MEKKQIFKVRERFPCISDLQKRATKKVPHFSMEYLECGTGREETVEANLRAFADIKLEPRFLAGHVCPDVKTRVFEQDFELPIGIAPVGMASLVWPGAELRLAELARLSGIPFCMSSLAAETMESIASECGSFGWFQLYPTRDRNIRDVMIDQASALGFKALVLTVDVPIPSVRERQKRAGLSVPPRKGLAFWLSIVSKPVWAISTLLRGEPRFLTLEKYVPKDKMRNQSQFFAEELGGTLDWNYVAEIRARWKGPIVMKGVLSPADAKQAVLSGVDAVWVSNHGGRQFDAAPSSLEQLPIIRSAVGNELPVFVDGGVRSGLDVMRAIHQGADFVFLGRPFIYGVAADVKHGAQEALNILKRDLENAMIQCGCRSVKDVRDLIQRGVSGGKGRQWAS</sequence>
<comment type="caution">
    <text evidence="9">The sequence shown here is derived from an EMBL/GenBank/DDBJ whole genome shotgun (WGS) entry which is preliminary data.</text>
</comment>
<dbReference type="InterPro" id="IPR013785">
    <property type="entry name" value="Aldolase_TIM"/>
</dbReference>
<dbReference type="GO" id="GO:0005886">
    <property type="term" value="C:plasma membrane"/>
    <property type="evidence" value="ECO:0007669"/>
    <property type="project" value="TreeGrafter"/>
</dbReference>
<evidence type="ECO:0000256" key="6">
    <source>
        <dbReference type="PIRSR" id="PIRSR000138-1"/>
    </source>
</evidence>
<reference evidence="9" key="1">
    <citation type="submission" date="2022-11" db="EMBL/GenBank/DDBJ databases">
        <title>Draft genome sequence of Hoeflea poritis E7-10 and Hoeflea prorocentri PM5-8, separated from scleractinian coral Porites lutea and marine dinoflagellate.</title>
        <authorList>
            <person name="Zhang G."/>
            <person name="Wei Q."/>
            <person name="Cai L."/>
        </authorList>
    </citation>
    <scope>NUCLEOTIDE SEQUENCE</scope>
    <source>
        <strain evidence="9">PM5-8</strain>
    </source>
</reference>
<evidence type="ECO:0000256" key="7">
    <source>
        <dbReference type="PIRSR" id="PIRSR000138-2"/>
    </source>
</evidence>
<evidence type="ECO:0000256" key="4">
    <source>
        <dbReference type="ARBA" id="ARBA00023002"/>
    </source>
</evidence>